<dbReference type="EMBL" id="BSOZ01000034">
    <property type="protein sequence ID" value="GLS05063.1"/>
    <property type="molecule type" value="Genomic_DNA"/>
</dbReference>
<reference evidence="4" key="1">
    <citation type="journal article" date="2019" name="Int. J. Syst. Evol. Microbiol.">
        <title>The Global Catalogue of Microorganisms (GCM) 10K type strain sequencing project: providing services to taxonomists for standard genome sequencing and annotation.</title>
        <authorList>
            <consortium name="The Broad Institute Genomics Platform"/>
            <consortium name="The Broad Institute Genome Sequencing Center for Infectious Disease"/>
            <person name="Wu L."/>
            <person name="Ma J."/>
        </authorList>
    </citation>
    <scope>NUCLEOTIDE SEQUENCE [LARGE SCALE GENOMIC DNA]</scope>
    <source>
        <strain evidence="4">NBRC 104970</strain>
    </source>
</reference>
<dbReference type="Proteomes" id="UP001156836">
    <property type="component" value="Unassembled WGS sequence"/>
</dbReference>
<name>A0ABQ6BSS8_9NEIS</name>
<proteinExistence type="predicted"/>
<comment type="caution">
    <text evidence="3">The sequence shown here is derived from an EMBL/GenBank/DDBJ whole genome shotgun (WGS) entry which is preliminary data.</text>
</comment>
<feature type="region of interest" description="Disordered" evidence="1">
    <location>
        <begin position="162"/>
        <end position="187"/>
    </location>
</feature>
<feature type="compositionally biased region" description="Polar residues" evidence="1">
    <location>
        <begin position="128"/>
        <end position="139"/>
    </location>
</feature>
<evidence type="ECO:0000256" key="1">
    <source>
        <dbReference type="SAM" id="MobiDB-lite"/>
    </source>
</evidence>
<evidence type="ECO:0000313" key="3">
    <source>
        <dbReference type="EMBL" id="GLS05063.1"/>
    </source>
</evidence>
<dbReference type="Pfam" id="PF13665">
    <property type="entry name" value="Tox-PAAR-like"/>
    <property type="match status" value="1"/>
</dbReference>
<dbReference type="CDD" id="cd14740">
    <property type="entry name" value="PAAR_4"/>
    <property type="match status" value="1"/>
</dbReference>
<evidence type="ECO:0000259" key="2">
    <source>
        <dbReference type="Pfam" id="PF15635"/>
    </source>
</evidence>
<sequence>MKTNVYANDLEIACKAAKTDGKSIAAFPDPCWSPPAPSAGPIVIPYPNTAYAKDITKGTTSVLIARKEVAIEDRSYFATSTGNEAATQAFQKGVKTRVIKGKAYFTKWSLDVIFEGLGVARHTDLTTHNHGSQPSNTPPTYYMDDASTKKACKEDKEKLEKKCADDEEKRKKRKKSKTLPATKSDKNSGSWVLNHCDGLFIKPSSVKEFQDWVDDVDDFPAKAWGQIEDIAKQKVIEKLEKEAAEFAAKKAAAFAARRGLTGWIPIIGQVIAVADAVYTGVQAYQMYDEFKTQVAEIKDTVQRLKDAAGKVQDAFKKYDIKKLTDINSDQAQALMSDVQAALAAADPCLRARKCTLVPYSKSGTNTANWAGQGCCPGQTGHHLLPDSMFRDADPAAKQQAFDSWKNSYTGKKDKSALKLSDMPRDKLPKDKCWEGYSEAGAPTICLEGTTNSHGTHGAAHAATKKVMGMHMAKPTMDYETARDEMANMVSLTFGCDKKCIKAQLDEYYKDAHKCGGLDKAKVRPHSGMAGGGSVLTSGGDA</sequence>
<accession>A0ABQ6BSS8</accession>
<protein>
    <recommendedName>
        <fullName evidence="2">Tox-GHH2 domain-containing protein</fullName>
    </recommendedName>
</protein>
<dbReference type="RefSeq" id="WP_018746776.1">
    <property type="nucleotide sequence ID" value="NZ_BSOZ01000034.1"/>
</dbReference>
<keyword evidence="4" id="KW-1185">Reference proteome</keyword>
<organism evidence="3 4">
    <name type="scientific">Chitiniphilus shinanonensis</name>
    <dbReference type="NCBI Taxonomy" id="553088"/>
    <lineage>
        <taxon>Bacteria</taxon>
        <taxon>Pseudomonadati</taxon>
        <taxon>Pseudomonadota</taxon>
        <taxon>Betaproteobacteria</taxon>
        <taxon>Neisseriales</taxon>
        <taxon>Chitinibacteraceae</taxon>
        <taxon>Chitiniphilus</taxon>
    </lineage>
</organism>
<evidence type="ECO:0000313" key="4">
    <source>
        <dbReference type="Proteomes" id="UP001156836"/>
    </source>
</evidence>
<feature type="region of interest" description="Disordered" evidence="1">
    <location>
        <begin position="125"/>
        <end position="144"/>
    </location>
</feature>
<dbReference type="InterPro" id="IPR028917">
    <property type="entry name" value="Tox-GHH2_domain"/>
</dbReference>
<feature type="domain" description="Tox-GHH2" evidence="2">
    <location>
        <begin position="424"/>
        <end position="507"/>
    </location>
</feature>
<dbReference type="Pfam" id="PF15635">
    <property type="entry name" value="Tox-GHH2"/>
    <property type="match status" value="1"/>
</dbReference>
<gene>
    <name evidence="3" type="ORF">GCM10007860_22130</name>
</gene>